<organism evidence="9 10">
    <name type="scientific">Clavelina lepadiformis</name>
    <name type="common">Light-bulb sea squirt</name>
    <name type="synonym">Ascidia lepadiformis</name>
    <dbReference type="NCBI Taxonomy" id="159417"/>
    <lineage>
        <taxon>Eukaryota</taxon>
        <taxon>Metazoa</taxon>
        <taxon>Chordata</taxon>
        <taxon>Tunicata</taxon>
        <taxon>Ascidiacea</taxon>
        <taxon>Aplousobranchia</taxon>
        <taxon>Clavelinidae</taxon>
        <taxon>Clavelina</taxon>
    </lineage>
</organism>
<dbReference type="PANTHER" id="PTHR24411:SF55">
    <property type="entry name" value="SEGMENTATION PROTEIN CAP'N'COLLAR"/>
    <property type="match status" value="1"/>
</dbReference>
<dbReference type="SUPFAM" id="SSF57959">
    <property type="entry name" value="Leucine zipper domain"/>
    <property type="match status" value="1"/>
</dbReference>
<accession>A0ABP0EVA2</accession>
<proteinExistence type="inferred from homology"/>
<evidence type="ECO:0000256" key="4">
    <source>
        <dbReference type="ARBA" id="ARBA00023159"/>
    </source>
</evidence>
<sequence>MAADYLINVKDMDLMQMMYEQDCDIGFDWHHLTNEPVKQIKDVDDVNLEKNNNSADLDNFIIDGETGEQIPVKRKQTPQVTITPPAQQMTQFVSNTTTTNNSGLNIDDYLDLFNESVNEMQAPPGENNKLTQEEKKVIVNNLTSLMNQSNSNNTDMQPNEDLWEQIADLSELTGINLQGQQNVQQLSPLQHNVINTNVSLTSPSIPQPTIIQHRMLEEPTTNTFNQSFNQCTDNQSAFSNPISYGSPTYNNPLQMSPNYLPSPVSSNDGVPMDGVSFSPMSSNSDLREPNMLLDQLNNFQFNMDTRGSSPHDTTTPITSSQSEPGQLFFEQNLTQDLSNTISDLVPINAIDPFPNNVSGPYLNPSTTSFHPPPLGSLSLSVVNFSKESEPLGGSTVDHSAISDYCESDSGISLDHSPGGFGFKSRALSEDKTFNSRDSGIKSELGYSNHNQTFSLSELKAIEHNHTYNGTAGKPKIPKKQNDKSLLSLGRESRDERKARELNIPFTLDEIIMSPVEDYNEMISRTPLTPPQQALVKDIRRRGKNKVAAQNCRKRKIETISNMEDDVGVLRMKKQQLEDEKLELETTKENMKMRYNSLYQQIFTTLRDNSGRPYDPSRFRLEQAEGAVLLVPRIFHHELHHGSQSMEQDECGEIDFSKVKMEKSD</sequence>
<keyword evidence="7" id="KW-0175">Coiled coil</keyword>
<evidence type="ECO:0000256" key="6">
    <source>
        <dbReference type="ARBA" id="ARBA00023242"/>
    </source>
</evidence>
<dbReference type="SUPFAM" id="SSF47454">
    <property type="entry name" value="A DNA-binding domain in eukaryotic transcription factors"/>
    <property type="match status" value="1"/>
</dbReference>
<evidence type="ECO:0000256" key="1">
    <source>
        <dbReference type="ARBA" id="ARBA00008157"/>
    </source>
</evidence>
<evidence type="ECO:0000256" key="5">
    <source>
        <dbReference type="ARBA" id="ARBA00023163"/>
    </source>
</evidence>
<gene>
    <name evidence="9" type="ORF">CVLEPA_LOCUS371</name>
</gene>
<comment type="similarity">
    <text evidence="1">Belongs to the bZIP family. CNC subfamily.</text>
</comment>
<feature type="domain" description="BZIP" evidence="8">
    <location>
        <begin position="534"/>
        <end position="597"/>
    </location>
</feature>
<dbReference type="InterPro" id="IPR004826">
    <property type="entry name" value="bZIP_Maf"/>
</dbReference>
<dbReference type="PROSITE" id="PS50217">
    <property type="entry name" value="BZIP"/>
    <property type="match status" value="1"/>
</dbReference>
<keyword evidence="10" id="KW-1185">Reference proteome</keyword>
<evidence type="ECO:0000313" key="9">
    <source>
        <dbReference type="EMBL" id="CAK8671319.1"/>
    </source>
</evidence>
<keyword evidence="2" id="KW-0805">Transcription regulation</keyword>
<dbReference type="SMART" id="SM00338">
    <property type="entry name" value="BRLZ"/>
    <property type="match status" value="1"/>
</dbReference>
<dbReference type="PROSITE" id="PS00036">
    <property type="entry name" value="BZIP_BASIC"/>
    <property type="match status" value="1"/>
</dbReference>
<evidence type="ECO:0000256" key="2">
    <source>
        <dbReference type="ARBA" id="ARBA00023015"/>
    </source>
</evidence>
<dbReference type="CDD" id="cd14698">
    <property type="entry name" value="bZIP_CNC"/>
    <property type="match status" value="1"/>
</dbReference>
<keyword evidence="3" id="KW-0238">DNA-binding</keyword>
<dbReference type="InterPro" id="IPR004827">
    <property type="entry name" value="bZIP"/>
</dbReference>
<keyword evidence="6" id="KW-0539">Nucleus</keyword>
<reference evidence="9 10" key="1">
    <citation type="submission" date="2024-02" db="EMBL/GenBank/DDBJ databases">
        <authorList>
            <person name="Daric V."/>
            <person name="Darras S."/>
        </authorList>
    </citation>
    <scope>NUCLEOTIDE SEQUENCE [LARGE SCALE GENOMIC DNA]</scope>
</reference>
<protein>
    <recommendedName>
        <fullName evidence="8">BZIP domain-containing protein</fullName>
    </recommendedName>
</protein>
<dbReference type="PANTHER" id="PTHR24411">
    <property type="entry name" value="NUCLEAR FACTOR ERYTHROID 2-RELATED FACTOR"/>
    <property type="match status" value="1"/>
</dbReference>
<dbReference type="Pfam" id="PF03131">
    <property type="entry name" value="bZIP_Maf"/>
    <property type="match status" value="1"/>
</dbReference>
<feature type="coiled-coil region" evidence="7">
    <location>
        <begin position="559"/>
        <end position="593"/>
    </location>
</feature>
<dbReference type="Proteomes" id="UP001642483">
    <property type="component" value="Unassembled WGS sequence"/>
</dbReference>
<comment type="caution">
    <text evidence="9">The sequence shown here is derived from an EMBL/GenBank/DDBJ whole genome shotgun (WGS) entry which is preliminary data.</text>
</comment>
<keyword evidence="5" id="KW-0804">Transcription</keyword>
<dbReference type="Gene3D" id="1.10.880.10">
    <property type="entry name" value="Transcription factor, Skn-1-like, DNA-binding domain"/>
    <property type="match status" value="1"/>
</dbReference>
<evidence type="ECO:0000256" key="7">
    <source>
        <dbReference type="SAM" id="Coils"/>
    </source>
</evidence>
<dbReference type="InterPro" id="IPR008917">
    <property type="entry name" value="TF_DNA-bd_sf"/>
</dbReference>
<evidence type="ECO:0000313" key="10">
    <source>
        <dbReference type="Proteomes" id="UP001642483"/>
    </source>
</evidence>
<keyword evidence="4" id="KW-0010">Activator</keyword>
<dbReference type="InterPro" id="IPR046347">
    <property type="entry name" value="bZIP_sf"/>
</dbReference>
<evidence type="ECO:0000256" key="3">
    <source>
        <dbReference type="ARBA" id="ARBA00023125"/>
    </source>
</evidence>
<name>A0ABP0EVA2_CLALP</name>
<dbReference type="InterPro" id="IPR047167">
    <property type="entry name" value="NFE2-like"/>
</dbReference>
<evidence type="ECO:0000259" key="8">
    <source>
        <dbReference type="PROSITE" id="PS50217"/>
    </source>
</evidence>
<dbReference type="EMBL" id="CAWYQH010000001">
    <property type="protein sequence ID" value="CAK8671319.1"/>
    <property type="molecule type" value="Genomic_DNA"/>
</dbReference>